<evidence type="ECO:0000256" key="4">
    <source>
        <dbReference type="ARBA" id="ARBA00023237"/>
    </source>
</evidence>
<dbReference type="EMBL" id="CP112932">
    <property type="protein sequence ID" value="WPY01191.1"/>
    <property type="molecule type" value="Genomic_DNA"/>
</dbReference>
<dbReference type="PROSITE" id="PS51208">
    <property type="entry name" value="AUTOTRANSPORTER"/>
    <property type="match status" value="1"/>
</dbReference>
<dbReference type="InterPro" id="IPR005546">
    <property type="entry name" value="Autotransporte_beta"/>
</dbReference>
<protein>
    <submittedName>
        <fullName evidence="6">ROmpB-like autotransporter outer membrane beta-barrel domain-containing protein</fullName>
    </submittedName>
</protein>
<keyword evidence="4" id="KW-0998">Cell outer membrane</keyword>
<gene>
    <name evidence="6" type="ORF">Trichorick_01096</name>
</gene>
<keyword evidence="7" id="KW-1185">Reference proteome</keyword>
<accession>A0ABZ0UTR9</accession>
<dbReference type="Gene3D" id="2.40.128.130">
    <property type="entry name" value="Autotransporter beta-domain"/>
    <property type="match status" value="1"/>
</dbReference>
<keyword evidence="2" id="KW-1134">Transmembrane beta strand</keyword>
<reference evidence="6 7" key="1">
    <citation type="submission" date="2022-10" db="EMBL/GenBank/DDBJ databases">
        <title>Host association and intracellularity evolved multiple times independently in the Rickettsiales.</title>
        <authorList>
            <person name="Castelli M."/>
            <person name="Nardi T."/>
            <person name="Gammuto L."/>
            <person name="Bellinzona G."/>
            <person name="Sabaneyeva E."/>
            <person name="Potekhin A."/>
            <person name="Serra V."/>
            <person name="Petroni G."/>
            <person name="Sassera D."/>
        </authorList>
    </citation>
    <scope>NUCLEOTIDE SEQUENCE [LARGE SCALE GENOMIC DNA]</scope>
    <source>
        <strain evidence="6 7">Kr 154-4</strain>
    </source>
</reference>
<evidence type="ECO:0000256" key="1">
    <source>
        <dbReference type="ARBA" id="ARBA00004442"/>
    </source>
</evidence>
<keyword evidence="2" id="KW-0472">Membrane</keyword>
<evidence type="ECO:0000256" key="3">
    <source>
        <dbReference type="ARBA" id="ARBA00022692"/>
    </source>
</evidence>
<dbReference type="Proteomes" id="UP001326613">
    <property type="component" value="Chromosome"/>
</dbReference>
<organism evidence="6 7">
    <name type="scientific">Candidatus Trichorickettsia mobilis</name>
    <dbReference type="NCBI Taxonomy" id="1346319"/>
    <lineage>
        <taxon>Bacteria</taxon>
        <taxon>Pseudomonadati</taxon>
        <taxon>Pseudomonadota</taxon>
        <taxon>Alphaproteobacteria</taxon>
        <taxon>Rickettsiales</taxon>
        <taxon>Rickettsiaceae</taxon>
        <taxon>Rickettsieae</taxon>
        <taxon>Candidatus Trichorickettsia</taxon>
    </lineage>
</organism>
<dbReference type="RefSeq" id="WP_323737985.1">
    <property type="nucleotide sequence ID" value="NZ_CP112932.1"/>
</dbReference>
<evidence type="ECO:0000313" key="7">
    <source>
        <dbReference type="Proteomes" id="UP001326613"/>
    </source>
</evidence>
<dbReference type="SMART" id="SM00869">
    <property type="entry name" value="Autotransporter"/>
    <property type="match status" value="1"/>
</dbReference>
<comment type="subcellular location">
    <subcellularLocation>
        <location evidence="1">Cell outer membrane</location>
    </subcellularLocation>
</comment>
<dbReference type="InterPro" id="IPR036709">
    <property type="entry name" value="Autotransporte_beta_dom_sf"/>
</dbReference>
<dbReference type="InterPro" id="IPR006315">
    <property type="entry name" value="OM_autotransptr_brl_dom"/>
</dbReference>
<name>A0ABZ0UTR9_9RICK</name>
<feature type="domain" description="Autotransporter" evidence="5">
    <location>
        <begin position="1212"/>
        <end position="1493"/>
    </location>
</feature>
<evidence type="ECO:0000259" key="5">
    <source>
        <dbReference type="PROSITE" id="PS51208"/>
    </source>
</evidence>
<evidence type="ECO:0000313" key="6">
    <source>
        <dbReference type="EMBL" id="WPY01191.1"/>
    </source>
</evidence>
<keyword evidence="3" id="KW-0812">Transmembrane</keyword>
<dbReference type="SUPFAM" id="SSF103515">
    <property type="entry name" value="Autotransporter"/>
    <property type="match status" value="1"/>
</dbReference>
<dbReference type="Pfam" id="PF03797">
    <property type="entry name" value="Autotransporter"/>
    <property type="match status" value="1"/>
</dbReference>
<proteinExistence type="predicted"/>
<sequence length="1493" mass="152802">MINTTNGGNNTLHDAIGAGQHVTVTAGNLVMNDITNAGTDLLANGGVTTIRAVGRDAILRNGAVVNQAGAVGRNLDVGGASLYVGAVGADVTGTVVINTTNGGINRINDAANAVTLTAGNLTMNDTTGAGVLGDVTVTAGALIVNDVSHDLKVNGGTAAAHDVANDVIITNGAITALNNVVNDVTITGAGTVVQAGTIGRNLSVAGTGLYTGTAGASNVAGTVVINTTNGGINRINDAANAVTLTAGNLTMNDTTGAGVLGDVTVTAGALIVNDVSHDLKVNGGTAAAHDVANDVIITNGAITALNNVVNDVTITGAGTVVQAGTIGRNLSVAGTGLYTGTAGASNVTGTVVINTTNVGMNTVHNVAGAATVTQGNLTANNVNGLLTLNSKAPITTNITGNLGAGIAFTTDNTVAFNDAVHTITGPVTITPAVAAGTGTIDASAVTAGKLLKIDGQIGDITAANKALKLLKADGGANIELAGGTAYIKKVDIGTQDVFLKLANAGDYKIEEFAHDNGKGTVKINAAGVTVLKAGTVLSAADKKLKEVEFAAGSTLTVENEVNLFTVAGFKNTNVGDGNLIFIGSSEVSGVFAQKIGDIDIQGGNTKVVKFNDYVKANGDITIANKGTVQFAGNVDAASIKAKNVAAAANAGEGIVEFINSANIKVDATIGAAGANQIKTVKISNKDVEFTTAAFGADELAFTNNKVASTVKLAPGVAIDNVKVTTVSTTEKNHNIRVSGNQAVTKAFGSRANPLGNLILDTDDTITITTADFFAGIDASTAGQGTVVLNKAGLVVGNIGVTNQMKKVEFQDNATVDIVNAKNSVVDDTKTATFTGSISGDKLTLGNAAAAGANATFTGVNLKSGQEIITGLGLGDGELAKLMSETDIAAFDSIAIDSAIVTDKNGKSIATFNNSVTINKDLGESGKNLQLVDFSANNDGKKFEILNSNIFADSTKFGKSIVIVGVPSATPQTRTVGKIEAVDSTFVLSTNTFKITGGATSTASGNISVVTAYDGTNGGNIVIDGANTKLDFSKATAPTISLFDLTTSRAGADGREFKWISATNSGTTPDVSKFTLIVENQGSRFSKWSLDKDTIKQADNTKEALTTLAKTAGFDSRNIEAFSNLNNTGDARAFIDDVAIMDRDDQKKAGEAIARLQDPINTTNEVTAVNNREVTNVVGGRLAAVAAGAGAGPAQQSQYTQVEGLGVAAGDEGLAARYGAWGMPFYSQATQKMRKGVSGYKAKTTGGIIGFDCQANDRMTVGAALTILRTDVKHKNIKVGDKTKVDMTMFSVYGLQQIADNWFIQGVASFGSGKVKNTEKRITSTANQTATGKYDTMTYGAEVLSGYNYRFVDNATVTPMFGLAYNKFNDSGYKETGTTVQNLSISKKSNDKIEAIIGARVAMNTEMSGVVVTPELHGFIRQDMRGKSAKMDIRLDGMQSPLTAKANKPAKTFYNLGCSITAKAGMFEYGAGYDAHLANKYVGHQGTLKVRVNF</sequence>
<evidence type="ECO:0000256" key="2">
    <source>
        <dbReference type="ARBA" id="ARBA00022452"/>
    </source>
</evidence>
<dbReference type="NCBIfam" id="TIGR01414">
    <property type="entry name" value="autotrans_barl"/>
    <property type="match status" value="1"/>
</dbReference>